<organism evidence="1">
    <name type="scientific">uncultured Caudovirales phage</name>
    <dbReference type="NCBI Taxonomy" id="2100421"/>
    <lineage>
        <taxon>Viruses</taxon>
        <taxon>Duplodnaviria</taxon>
        <taxon>Heunggongvirae</taxon>
        <taxon>Uroviricota</taxon>
        <taxon>Caudoviricetes</taxon>
        <taxon>Peduoviridae</taxon>
        <taxon>Maltschvirus</taxon>
        <taxon>Maltschvirus maltsch</taxon>
    </lineage>
</organism>
<name>A0A6J5SW21_9CAUD</name>
<sequence length="108" mass="12234">MNALIDWLAEPILTNPPKWFWIAMSLGVMYLLFHDIRQQERVFELEGNIARMKQVCDQRIAAVEAVQGAKPSGFITTRRVLSESQIAAFRAGAIDTELDEILDRGDSK</sequence>
<gene>
    <name evidence="1" type="ORF">UFOVP1608_54</name>
</gene>
<reference evidence="1" key="1">
    <citation type="submission" date="2020-05" db="EMBL/GenBank/DDBJ databases">
        <authorList>
            <person name="Chiriac C."/>
            <person name="Salcher M."/>
            <person name="Ghai R."/>
            <person name="Kavagutti S V."/>
        </authorList>
    </citation>
    <scope>NUCLEOTIDE SEQUENCE</scope>
</reference>
<accession>A0A6J5SW21</accession>
<protein>
    <submittedName>
        <fullName evidence="1">Uncharacterized protein</fullName>
    </submittedName>
</protein>
<proteinExistence type="predicted"/>
<dbReference type="EMBL" id="LR797470">
    <property type="protein sequence ID" value="CAB4218831.1"/>
    <property type="molecule type" value="Genomic_DNA"/>
</dbReference>
<evidence type="ECO:0000313" key="1">
    <source>
        <dbReference type="EMBL" id="CAB4218831.1"/>
    </source>
</evidence>